<dbReference type="GO" id="GO:0008270">
    <property type="term" value="F:zinc ion binding"/>
    <property type="evidence" value="ECO:0007669"/>
    <property type="project" value="UniProtKB-KW"/>
</dbReference>
<dbReference type="Pfam" id="PF00643">
    <property type="entry name" value="zf-B_box"/>
    <property type="match status" value="1"/>
</dbReference>
<feature type="region of interest" description="Disordered" evidence="2">
    <location>
        <begin position="553"/>
        <end position="582"/>
    </location>
</feature>
<dbReference type="SMART" id="SM00336">
    <property type="entry name" value="BBOX"/>
    <property type="match status" value="1"/>
</dbReference>
<dbReference type="SUPFAM" id="SSF57845">
    <property type="entry name" value="B-box zinc-binding domain"/>
    <property type="match status" value="1"/>
</dbReference>
<dbReference type="CDD" id="cd19757">
    <property type="entry name" value="Bbox1"/>
    <property type="match status" value="1"/>
</dbReference>
<feature type="domain" description="B box-type" evidence="3">
    <location>
        <begin position="128"/>
        <end position="175"/>
    </location>
</feature>
<evidence type="ECO:0000259" key="3">
    <source>
        <dbReference type="PROSITE" id="PS50119"/>
    </source>
</evidence>
<keyword evidence="1" id="KW-0479">Metal-binding</keyword>
<dbReference type="PANTHER" id="PTHR25462:SF296">
    <property type="entry name" value="MEIOTIC P26, ISOFORM F"/>
    <property type="match status" value="1"/>
</dbReference>
<dbReference type="InterPro" id="IPR047153">
    <property type="entry name" value="TRIM45/56/19-like"/>
</dbReference>
<protein>
    <recommendedName>
        <fullName evidence="3">B box-type domain-containing protein</fullName>
    </recommendedName>
</protein>
<dbReference type="Gene3D" id="3.30.160.60">
    <property type="entry name" value="Classic Zinc Finger"/>
    <property type="match status" value="1"/>
</dbReference>
<dbReference type="PANTHER" id="PTHR25462">
    <property type="entry name" value="BONUS, ISOFORM C-RELATED"/>
    <property type="match status" value="1"/>
</dbReference>
<name>A0AAV9Y1Y9_9CRYT</name>
<feature type="region of interest" description="Disordered" evidence="2">
    <location>
        <begin position="1"/>
        <end position="22"/>
    </location>
</feature>
<gene>
    <name evidence="4" type="ORF">RS030_132090</name>
</gene>
<sequence length="649" mass="75455">MVSNSTENYTLPYTNETKYSNNENDKSNIFRIDVGNADGDNAPDVLEEEIVQCSYCNQPTYDESYILLSCLHRYHYYCVLSNISAVSDCGDFMVCKVCGFKSAVLGKTGLPVVRELGSVSNRNNFGSQPKTNCSTCLFRMSNLYCIDCCENFCTRCAKEFHNSVSTLQNHILRQLESDEQHIVVNTTKKLAKTAKEEKILFGMNGNKADANNKQIQKKKKLSAEEYCIVHKDSKANYFCLTCEHNCFCEICATIGMHRDHKVLMANEAIDCIREVLVQFQNFAIKRITELDSVHNCTSEWMKKQKKFMEEVKPLLESNSIQACQILSDNTEKFKNELLKEWFDGEDIVLKEINDSKKKFDEIKQLITLLQACLEKGDDYLMMNFLHERYKEVYMWLDKPFNEDDFTKFTDPVVCYERIYNMTDKINRETANLMSQQIALNRLNCIFQPRKFQCNYESDIITFDDDGISIPILSSDKISYSYNSNLEESKHSKKSIIKIGEIFNRDFFGRKRQDIQIEKSVTLEITQNDDYSEKLEDNSYYALYEKMKWLHPESESLNQEKSDSEKSSDSRTLLQDGDSKDNLSEEITNVSNNVLQNERFINSRVSGFMEYQKDVPYMTNLCIDIKDCINIFPRFDILYSKSEEHPYICK</sequence>
<evidence type="ECO:0000313" key="5">
    <source>
        <dbReference type="Proteomes" id="UP001311799"/>
    </source>
</evidence>
<evidence type="ECO:0000256" key="2">
    <source>
        <dbReference type="SAM" id="MobiDB-lite"/>
    </source>
</evidence>
<accession>A0AAV9Y1Y9</accession>
<dbReference type="Proteomes" id="UP001311799">
    <property type="component" value="Unassembled WGS sequence"/>
</dbReference>
<keyword evidence="1" id="KW-0862">Zinc</keyword>
<keyword evidence="1" id="KW-0863">Zinc-finger</keyword>
<dbReference type="EMBL" id="JAWDEY010000004">
    <property type="protein sequence ID" value="KAK6590758.1"/>
    <property type="molecule type" value="Genomic_DNA"/>
</dbReference>
<comment type="caution">
    <text evidence="4">The sequence shown here is derived from an EMBL/GenBank/DDBJ whole genome shotgun (WGS) entry which is preliminary data.</text>
</comment>
<evidence type="ECO:0000313" key="4">
    <source>
        <dbReference type="EMBL" id="KAK6590758.1"/>
    </source>
</evidence>
<dbReference type="AlphaFoldDB" id="A0AAV9Y1Y9"/>
<organism evidence="4 5">
    <name type="scientific">Cryptosporidium xiaoi</name>
    <dbReference type="NCBI Taxonomy" id="659607"/>
    <lineage>
        <taxon>Eukaryota</taxon>
        <taxon>Sar</taxon>
        <taxon>Alveolata</taxon>
        <taxon>Apicomplexa</taxon>
        <taxon>Conoidasida</taxon>
        <taxon>Coccidia</taxon>
        <taxon>Eucoccidiorida</taxon>
        <taxon>Eimeriorina</taxon>
        <taxon>Cryptosporidiidae</taxon>
        <taxon>Cryptosporidium</taxon>
    </lineage>
</organism>
<dbReference type="InterPro" id="IPR000315">
    <property type="entry name" value="Znf_B-box"/>
</dbReference>
<feature type="compositionally biased region" description="Basic and acidic residues" evidence="2">
    <location>
        <begin position="553"/>
        <end position="568"/>
    </location>
</feature>
<reference evidence="4 5" key="1">
    <citation type="submission" date="2023-10" db="EMBL/GenBank/DDBJ databases">
        <title>Comparative genomics analysis reveals potential genetic determinants of host preference in Cryptosporidium xiaoi.</title>
        <authorList>
            <person name="Xiao L."/>
            <person name="Li J."/>
        </authorList>
    </citation>
    <scope>NUCLEOTIDE SEQUENCE [LARGE SCALE GENOMIC DNA]</scope>
    <source>
        <strain evidence="4 5">52996</strain>
    </source>
</reference>
<proteinExistence type="predicted"/>
<evidence type="ECO:0000256" key="1">
    <source>
        <dbReference type="PROSITE-ProRule" id="PRU00024"/>
    </source>
</evidence>
<keyword evidence="5" id="KW-1185">Reference proteome</keyword>
<dbReference type="PROSITE" id="PS50119">
    <property type="entry name" value="ZF_BBOX"/>
    <property type="match status" value="1"/>
</dbReference>